<evidence type="ECO:0000256" key="1">
    <source>
        <dbReference type="HAMAP-Rule" id="MF_01241"/>
    </source>
</evidence>
<dbReference type="PANTHER" id="PTHR42892">
    <property type="entry name" value="GLUCOSAMINE-6-PHOSPHATE DEAMINASE-LIKE PROTEIN BT_0258-RELATED"/>
    <property type="match status" value="1"/>
</dbReference>
<comment type="similarity">
    <text evidence="1">Belongs to the glucosamine/galactosamine-6-phosphate isomerase family. NagB subfamily.</text>
</comment>
<dbReference type="GO" id="GO:0005975">
    <property type="term" value="P:carbohydrate metabolic process"/>
    <property type="evidence" value="ECO:0007669"/>
    <property type="project" value="InterPro"/>
</dbReference>
<dbReference type="CDD" id="cd01399">
    <property type="entry name" value="GlcN6P_deaminase"/>
    <property type="match status" value="1"/>
</dbReference>
<dbReference type="InterPro" id="IPR003737">
    <property type="entry name" value="GlcNAc_PI_deacetylase-related"/>
</dbReference>
<dbReference type="InterPro" id="IPR052960">
    <property type="entry name" value="GlcN6P_deaminase-like"/>
</dbReference>
<dbReference type="SUPFAM" id="SSF102588">
    <property type="entry name" value="LmbE-like"/>
    <property type="match status" value="1"/>
</dbReference>
<name>A0A517TVN1_9BACT</name>
<dbReference type="EC" id="3.5.99.6" evidence="1"/>
<protein>
    <recommendedName>
        <fullName evidence="1">Glucosamine-6-phosphate deaminase</fullName>
        <ecNumber evidence="1">3.5.99.6</ecNumber>
    </recommendedName>
    <alternativeName>
        <fullName evidence="1">GlcN6P deaminase</fullName>
        <shortName evidence="1">GNPDA</shortName>
    </alternativeName>
    <alternativeName>
        <fullName evidence="1">Glucosamine-6-phosphate isomerase</fullName>
    </alternativeName>
</protein>
<proteinExistence type="inferred from homology"/>
<dbReference type="NCBIfam" id="TIGR00502">
    <property type="entry name" value="nagB"/>
    <property type="match status" value="1"/>
</dbReference>
<evidence type="ECO:0000313" key="4">
    <source>
        <dbReference type="Proteomes" id="UP000317909"/>
    </source>
</evidence>
<sequence length="666" mass="75350">MSTIETPAAGNLHRTEASYIPMHDHSSCPEKIPCRVYRHAGEASKAVAAEIAELIRERQSQGRKAILGLATGSTPVGVYNELVRLHKEEGLSFRDVVTFNLDEYFPMQPDELQSYVRFMHENLFDHVDVLEENVHIPDGTLADADVEEYCRRYEAMIVDAGGIDVQLLGIGRTGHIGFNEPGSGRDSRTRMITLDKMTRRDAASDFFAEENVPRRAITMGVGTILEAKKVILMAFGEGKSSVVAKAVEGEVSAIVAASFLQTHPNAQFVLDDAAADALTRRRSPWLVGPVNWDQATIRKAVMWLAQQVKKPILKLTEEDYNEEGLQDLLASQGRAYNINIEVFRDLQQTITGWPGGKPDHARRAGDSLRFGEGCFPKRVLIFSPHPDDDVISMGGTLIRLVDQGHEVHVAYQTSGNIAVFDDDAITFMDFISEFNRHFNIDPARTAEFERHIDEFVKHKQQGQVDSPEVQFIKGTIRRAEARAATRCCNIPETQLHFMDMPFYETGRVRKKPLSADDIRITVELLRKVKPHQVYAAGDLSDPHGTHRTCLTAILQACKQIERDGDEWYQQCQVWLYRGAWQEWEPHQIEMAVPLSPQELLRKRAAIFKHESQKDRALFPGNDPREFWQRAEQRNRTTAETYDKLGLAEYEAIEGFVRWKGDLDAVL</sequence>
<comment type="catalytic activity">
    <reaction evidence="1">
        <text>alpha-D-glucosamine 6-phosphate + H2O = beta-D-fructose 6-phosphate + NH4(+)</text>
        <dbReference type="Rhea" id="RHEA:12172"/>
        <dbReference type="ChEBI" id="CHEBI:15377"/>
        <dbReference type="ChEBI" id="CHEBI:28938"/>
        <dbReference type="ChEBI" id="CHEBI:57634"/>
        <dbReference type="ChEBI" id="CHEBI:75989"/>
        <dbReference type="EC" id="3.5.99.6"/>
    </reaction>
</comment>
<dbReference type="GO" id="GO:0019262">
    <property type="term" value="P:N-acetylneuraminate catabolic process"/>
    <property type="evidence" value="ECO:0007669"/>
    <property type="project" value="UniProtKB-UniRule"/>
</dbReference>
<dbReference type="GO" id="GO:0004342">
    <property type="term" value="F:glucosamine-6-phosphate deaminase activity"/>
    <property type="evidence" value="ECO:0007669"/>
    <property type="project" value="UniProtKB-UniRule"/>
</dbReference>
<dbReference type="GO" id="GO:0006046">
    <property type="term" value="P:N-acetylglucosamine catabolic process"/>
    <property type="evidence" value="ECO:0007669"/>
    <property type="project" value="UniProtKB-UniRule"/>
</dbReference>
<dbReference type="PANTHER" id="PTHR42892:SF1">
    <property type="entry name" value="GLUCOSAMINE-6-PHOSPHATE ISOMERASE"/>
    <property type="match status" value="1"/>
</dbReference>
<organism evidence="3 4">
    <name type="scientific">Lacipirellula limnantheis</name>
    <dbReference type="NCBI Taxonomy" id="2528024"/>
    <lineage>
        <taxon>Bacteria</taxon>
        <taxon>Pseudomonadati</taxon>
        <taxon>Planctomycetota</taxon>
        <taxon>Planctomycetia</taxon>
        <taxon>Pirellulales</taxon>
        <taxon>Lacipirellulaceae</taxon>
        <taxon>Lacipirellula</taxon>
    </lineage>
</organism>
<dbReference type="InterPro" id="IPR037171">
    <property type="entry name" value="NagB/RpiA_transferase-like"/>
</dbReference>
<dbReference type="KEGG" id="llh:I41_16090"/>
<dbReference type="Proteomes" id="UP000317909">
    <property type="component" value="Chromosome"/>
</dbReference>
<comment type="function">
    <text evidence="1">Catalyzes the reversible isomerization-deamination of glucosamine 6-phosphate (GlcN6P) to form fructose 6-phosphate (Fru6P) and ammonium ion.</text>
</comment>
<dbReference type="InterPro" id="IPR024078">
    <property type="entry name" value="LmbE-like_dom_sf"/>
</dbReference>
<keyword evidence="1 3" id="KW-0378">Hydrolase</keyword>
<keyword evidence="1" id="KW-0119">Carbohydrate metabolism</keyword>
<dbReference type="Pfam" id="PF02585">
    <property type="entry name" value="PIG-L"/>
    <property type="match status" value="1"/>
</dbReference>
<dbReference type="UniPathway" id="UPA00629">
    <property type="reaction ID" value="UER00684"/>
</dbReference>
<reference evidence="3 4" key="1">
    <citation type="submission" date="2019-02" db="EMBL/GenBank/DDBJ databases">
        <title>Deep-cultivation of Planctomycetes and their phenomic and genomic characterization uncovers novel biology.</title>
        <authorList>
            <person name="Wiegand S."/>
            <person name="Jogler M."/>
            <person name="Boedeker C."/>
            <person name="Pinto D."/>
            <person name="Vollmers J."/>
            <person name="Rivas-Marin E."/>
            <person name="Kohn T."/>
            <person name="Peeters S.H."/>
            <person name="Heuer A."/>
            <person name="Rast P."/>
            <person name="Oberbeckmann S."/>
            <person name="Bunk B."/>
            <person name="Jeske O."/>
            <person name="Meyerdierks A."/>
            <person name="Storesund J.E."/>
            <person name="Kallscheuer N."/>
            <person name="Luecker S."/>
            <person name="Lage O.M."/>
            <person name="Pohl T."/>
            <person name="Merkel B.J."/>
            <person name="Hornburger P."/>
            <person name="Mueller R.-W."/>
            <person name="Bruemmer F."/>
            <person name="Labrenz M."/>
            <person name="Spormann A.M."/>
            <person name="Op den Camp H."/>
            <person name="Overmann J."/>
            <person name="Amann R."/>
            <person name="Jetten M.S.M."/>
            <person name="Mascher T."/>
            <person name="Medema M.H."/>
            <person name="Devos D.P."/>
            <person name="Kaster A.-K."/>
            <person name="Ovreas L."/>
            <person name="Rohde M."/>
            <person name="Galperin M.Y."/>
            <person name="Jogler C."/>
        </authorList>
    </citation>
    <scope>NUCLEOTIDE SEQUENCE [LARGE SCALE GENOMIC DNA]</scope>
    <source>
        <strain evidence="3 4">I41</strain>
    </source>
</reference>
<dbReference type="SUPFAM" id="SSF100950">
    <property type="entry name" value="NagB/RpiA/CoA transferase-like"/>
    <property type="match status" value="1"/>
</dbReference>
<feature type="active site" description="For ring-opening step" evidence="1">
    <location>
        <position position="180"/>
    </location>
</feature>
<dbReference type="HAMAP" id="MF_01241">
    <property type="entry name" value="GlcN6P_deamin"/>
    <property type="match status" value="1"/>
</dbReference>
<keyword evidence="4" id="KW-1185">Reference proteome</keyword>
<dbReference type="NCBIfam" id="NF002557">
    <property type="entry name" value="PRK02122.1"/>
    <property type="match status" value="1"/>
</dbReference>
<comment type="caution">
    <text evidence="1">Lacks conserved residue(s) required for the propagation of feature annotation.</text>
</comment>
<dbReference type="InterPro" id="IPR006148">
    <property type="entry name" value="Glc/Gal-6P_isomerase"/>
</dbReference>
<feature type="domain" description="Glucosamine/galactosamine-6-phosphate isomerase" evidence="2">
    <location>
        <begin position="42"/>
        <end position="252"/>
    </location>
</feature>
<comment type="pathway">
    <text evidence="1">Amino-sugar metabolism; N-acetylneuraminate degradation; D-fructose 6-phosphate from N-acetylneuraminate: step 5/5.</text>
</comment>
<dbReference type="InterPro" id="IPR004547">
    <property type="entry name" value="Glucosamine6P_isomerase"/>
</dbReference>
<dbReference type="EMBL" id="CP036339">
    <property type="protein sequence ID" value="QDT72431.1"/>
    <property type="molecule type" value="Genomic_DNA"/>
</dbReference>
<dbReference type="Pfam" id="PF01182">
    <property type="entry name" value="Glucosamine_iso"/>
    <property type="match status" value="1"/>
</dbReference>
<feature type="active site" description="Proton acceptor; for enolization step" evidence="1">
    <location>
        <position position="102"/>
    </location>
</feature>
<feature type="active site" description="Proton acceptor; for ring-opening step" evidence="1">
    <location>
        <position position="175"/>
    </location>
</feature>
<dbReference type="AlphaFoldDB" id="A0A517TVN1"/>
<dbReference type="Gene3D" id="3.40.50.1360">
    <property type="match status" value="1"/>
</dbReference>
<evidence type="ECO:0000259" key="2">
    <source>
        <dbReference type="Pfam" id="PF01182"/>
    </source>
</evidence>
<dbReference type="Gene3D" id="3.40.50.10320">
    <property type="entry name" value="LmbE-like"/>
    <property type="match status" value="1"/>
</dbReference>
<accession>A0A517TVN1</accession>
<gene>
    <name evidence="3" type="primary">nagB_1</name>
    <name evidence="1" type="synonym">nagB</name>
    <name evidence="3" type="ORF">I41_16090</name>
</gene>
<evidence type="ECO:0000313" key="3">
    <source>
        <dbReference type="EMBL" id="QDT72431.1"/>
    </source>
</evidence>